<gene>
    <name evidence="1" type="ORF">ACFL27_06055</name>
</gene>
<proteinExistence type="predicted"/>
<evidence type="ECO:0000313" key="1">
    <source>
        <dbReference type="EMBL" id="MFC1849754.1"/>
    </source>
</evidence>
<sequence>MNCYRCGFDYTGAQCLICGKLAPTDDNPAGDDAQELRIAVLIPPDKVVSEQTLTGYRQQAEHYQFCPNGAQRQHVFVYTPTHSKALFRLLQETESVRERQILFNGRRRPYASDLWLPLLWYLSH</sequence>
<dbReference type="Proteomes" id="UP001594351">
    <property type="component" value="Unassembled WGS sequence"/>
</dbReference>
<dbReference type="EMBL" id="JBHPBY010000057">
    <property type="protein sequence ID" value="MFC1849754.1"/>
    <property type="molecule type" value="Genomic_DNA"/>
</dbReference>
<protein>
    <submittedName>
        <fullName evidence="1">Uncharacterized protein</fullName>
    </submittedName>
</protein>
<reference evidence="1 2" key="1">
    <citation type="submission" date="2024-09" db="EMBL/GenBank/DDBJ databases">
        <title>Laminarin stimulates single cell rates of sulfate reduction while oxygen inhibits transcriptomic activity in coastal marine sediment.</title>
        <authorList>
            <person name="Lindsay M."/>
            <person name="Orcutt B."/>
            <person name="Emerson D."/>
            <person name="Stepanauskas R."/>
            <person name="D'Angelo T."/>
        </authorList>
    </citation>
    <scope>NUCLEOTIDE SEQUENCE [LARGE SCALE GENOMIC DNA]</scope>
    <source>
        <strain evidence="1">SAG AM-311-K15</strain>
    </source>
</reference>
<comment type="caution">
    <text evidence="1">The sequence shown here is derived from an EMBL/GenBank/DDBJ whole genome shotgun (WGS) entry which is preliminary data.</text>
</comment>
<evidence type="ECO:0000313" key="2">
    <source>
        <dbReference type="Proteomes" id="UP001594351"/>
    </source>
</evidence>
<accession>A0ABV6YU75</accession>
<keyword evidence="2" id="KW-1185">Reference proteome</keyword>
<name>A0ABV6YU75_UNCC1</name>
<organism evidence="1 2">
    <name type="scientific">candidate division CSSED10-310 bacterium</name>
    <dbReference type="NCBI Taxonomy" id="2855610"/>
    <lineage>
        <taxon>Bacteria</taxon>
        <taxon>Bacteria division CSSED10-310</taxon>
    </lineage>
</organism>